<dbReference type="Gene3D" id="1.10.10.10">
    <property type="entry name" value="Winged helix-like DNA-binding domain superfamily/Winged helix DNA-binding domain"/>
    <property type="match status" value="1"/>
</dbReference>
<sequence length="584" mass="62876">MNGEQAGIEEASVNRKTPGPTVEVPSTGVQPGMQALTRGLAVVEMIASAERPPRFTTLLEKTGLPKGTLHRILQTLVDERYIQVDERDQSYRLAAKPFELAHRVWDQFDLRGAAAPELARLSNMTGEAVRLGVLDQSQVLYIDQLDVPQPVRVANGVGSRAALHASALGKAMAAHLGMRDRHQLIDAEQLSAFTGRTITTEEDLHQHLNIIKARGYAIAIEELYEGVAGVAAAILDHRSEPLGAIGIVGPAFRLDAERLHSLGREVIEAARRVSGNIGQLSMSISVNPRPLMTTSSAVNLAIPGEDFLAEGPHWSEAHQRLLWVDILAPSFCTGDPKSGERDCIALPELVGCAVPHAEGGYVVATETGVKLLDEAGGLSVICRPEADRPGNRFNDGKCDRRGRFWLGSLSIDTAPGQGNLWRIDPDGSATLMDSGLSVSNGMGWSPDDRVMYFADSAKREIYAYDFETESGAISNRRVFVTLPEDNGTPDGLAVDAEGGVWVACWDGWSINRYTPDGMVDRVIPLPVPRPTSCTFGGPDLTTLFITTARIRLSSQVLSDAPLSGSVLSVEAGVKGQAETFFGMT</sequence>
<dbReference type="PROSITE" id="PS51077">
    <property type="entry name" value="HTH_ICLR"/>
    <property type="match status" value="1"/>
</dbReference>
<evidence type="ECO:0000256" key="5">
    <source>
        <dbReference type="PIRSR" id="PIRSR605511-2"/>
    </source>
</evidence>
<feature type="binding site" evidence="5">
    <location>
        <position position="440"/>
    </location>
    <ligand>
        <name>a divalent metal cation</name>
        <dbReference type="ChEBI" id="CHEBI:60240"/>
    </ligand>
</feature>
<keyword evidence="10" id="KW-1185">Reference proteome</keyword>
<accession>A0A2T0RM79</accession>
<dbReference type="Proteomes" id="UP000239480">
    <property type="component" value="Unassembled WGS sequence"/>
</dbReference>
<dbReference type="InterPro" id="IPR013658">
    <property type="entry name" value="SGL"/>
</dbReference>
<dbReference type="SUPFAM" id="SSF63829">
    <property type="entry name" value="Calcium-dependent phosphotriesterase"/>
    <property type="match status" value="1"/>
</dbReference>
<dbReference type="PANTHER" id="PTHR10907:SF47">
    <property type="entry name" value="REGUCALCIN"/>
    <property type="match status" value="1"/>
</dbReference>
<dbReference type="PRINTS" id="PR01790">
    <property type="entry name" value="SMP30FAMILY"/>
</dbReference>
<keyword evidence="5" id="KW-0862">Zinc</keyword>
<dbReference type="GO" id="GO:0006355">
    <property type="term" value="P:regulation of DNA-templated transcription"/>
    <property type="evidence" value="ECO:0007669"/>
    <property type="project" value="InterPro"/>
</dbReference>
<dbReference type="PROSITE" id="PS51078">
    <property type="entry name" value="ICLR_ED"/>
    <property type="match status" value="1"/>
</dbReference>
<dbReference type="GO" id="GO:0005509">
    <property type="term" value="F:calcium ion binding"/>
    <property type="evidence" value="ECO:0007669"/>
    <property type="project" value="TreeGrafter"/>
</dbReference>
<feature type="domain" description="IclR-ED" evidence="8">
    <location>
        <begin position="96"/>
        <end position="279"/>
    </location>
</feature>
<feature type="domain" description="HTH iclR-type" evidence="7">
    <location>
        <begin position="33"/>
        <end position="95"/>
    </location>
</feature>
<protein>
    <submittedName>
        <fullName evidence="9">IclR family transcriptional regulator</fullName>
    </submittedName>
</protein>
<reference evidence="9 10" key="1">
    <citation type="submission" date="2018-03" db="EMBL/GenBank/DDBJ databases">
        <title>Genomic Encyclopedia of Archaeal and Bacterial Type Strains, Phase II (KMG-II): from individual species to whole genera.</title>
        <authorList>
            <person name="Goeker M."/>
        </authorList>
    </citation>
    <scope>NUCLEOTIDE SEQUENCE [LARGE SCALE GENOMIC DNA]</scope>
    <source>
        <strain evidence="9 10">DSM 29328</strain>
    </source>
</reference>
<dbReference type="SMART" id="SM00346">
    <property type="entry name" value="HTH_ICLR"/>
    <property type="match status" value="1"/>
</dbReference>
<dbReference type="AlphaFoldDB" id="A0A2T0RM79"/>
<dbReference type="Gene3D" id="2.120.10.30">
    <property type="entry name" value="TolB, C-terminal domain"/>
    <property type="match status" value="1"/>
</dbReference>
<dbReference type="Pfam" id="PF08450">
    <property type="entry name" value="SGL"/>
    <property type="match status" value="1"/>
</dbReference>
<evidence type="ECO:0000259" key="7">
    <source>
        <dbReference type="PROSITE" id="PS51077"/>
    </source>
</evidence>
<dbReference type="GO" id="GO:0019853">
    <property type="term" value="P:L-ascorbic acid biosynthetic process"/>
    <property type="evidence" value="ECO:0007669"/>
    <property type="project" value="TreeGrafter"/>
</dbReference>
<evidence type="ECO:0000256" key="2">
    <source>
        <dbReference type="ARBA" id="ARBA00023015"/>
    </source>
</evidence>
<proteinExistence type="inferred from homology"/>
<dbReference type="InterPro" id="IPR014757">
    <property type="entry name" value="Tscrpt_reg_IclR_C"/>
</dbReference>
<evidence type="ECO:0000256" key="4">
    <source>
        <dbReference type="PIRSR" id="PIRSR605511-1"/>
    </source>
</evidence>
<dbReference type="GO" id="GO:0003677">
    <property type="term" value="F:DNA binding"/>
    <property type="evidence" value="ECO:0007669"/>
    <property type="project" value="InterPro"/>
</dbReference>
<dbReference type="SUPFAM" id="SSF46785">
    <property type="entry name" value="Winged helix' DNA-binding domain"/>
    <property type="match status" value="1"/>
</dbReference>
<evidence type="ECO:0000313" key="10">
    <source>
        <dbReference type="Proteomes" id="UP000239480"/>
    </source>
</evidence>
<evidence type="ECO:0000256" key="3">
    <source>
        <dbReference type="ARBA" id="ARBA00023163"/>
    </source>
</evidence>
<feature type="binding site" evidence="5">
    <location>
        <position position="490"/>
    </location>
    <ligand>
        <name>a divalent metal cation</name>
        <dbReference type="ChEBI" id="CHEBI:60240"/>
    </ligand>
</feature>
<keyword evidence="3" id="KW-0804">Transcription</keyword>
<evidence type="ECO:0000256" key="6">
    <source>
        <dbReference type="SAM" id="MobiDB-lite"/>
    </source>
</evidence>
<keyword evidence="2" id="KW-0805">Transcription regulation</keyword>
<feature type="region of interest" description="Disordered" evidence="6">
    <location>
        <begin position="1"/>
        <end position="30"/>
    </location>
</feature>
<evidence type="ECO:0000313" key="9">
    <source>
        <dbReference type="EMBL" id="PRY22268.1"/>
    </source>
</evidence>
<keyword evidence="5" id="KW-0479">Metal-binding</keyword>
<feature type="binding site" evidence="5">
    <location>
        <position position="310"/>
    </location>
    <ligand>
        <name>a divalent metal cation</name>
        <dbReference type="ChEBI" id="CHEBI:60240"/>
    </ligand>
</feature>
<dbReference type="Pfam" id="PF01614">
    <property type="entry name" value="IclR_C"/>
    <property type="match status" value="1"/>
</dbReference>
<dbReference type="InterPro" id="IPR011042">
    <property type="entry name" value="6-blade_b-propeller_TolB-like"/>
</dbReference>
<dbReference type="Gene3D" id="3.30.450.40">
    <property type="match status" value="1"/>
</dbReference>
<dbReference type="PANTHER" id="PTHR10907">
    <property type="entry name" value="REGUCALCIN"/>
    <property type="match status" value="1"/>
</dbReference>
<name>A0A2T0RM79_9RHOB</name>
<comment type="cofactor">
    <cofactor evidence="5">
        <name>Zn(2+)</name>
        <dbReference type="ChEBI" id="CHEBI:29105"/>
    </cofactor>
    <text evidence="5">Binds 1 divalent metal cation per subunit.</text>
</comment>
<dbReference type="SUPFAM" id="SSF55781">
    <property type="entry name" value="GAF domain-like"/>
    <property type="match status" value="1"/>
</dbReference>
<evidence type="ECO:0000256" key="1">
    <source>
        <dbReference type="ARBA" id="ARBA00008853"/>
    </source>
</evidence>
<feature type="binding site" evidence="5">
    <location>
        <position position="412"/>
    </location>
    <ligand>
        <name>substrate</name>
    </ligand>
</feature>
<dbReference type="InterPro" id="IPR036388">
    <property type="entry name" value="WH-like_DNA-bd_sf"/>
</dbReference>
<evidence type="ECO:0000259" key="8">
    <source>
        <dbReference type="PROSITE" id="PS51078"/>
    </source>
</evidence>
<organism evidence="9 10">
    <name type="scientific">Aliiruegeria haliotis</name>
    <dbReference type="NCBI Taxonomy" id="1280846"/>
    <lineage>
        <taxon>Bacteria</taxon>
        <taxon>Pseudomonadati</taxon>
        <taxon>Pseudomonadota</taxon>
        <taxon>Alphaproteobacteria</taxon>
        <taxon>Rhodobacterales</taxon>
        <taxon>Roseobacteraceae</taxon>
        <taxon>Aliiruegeria</taxon>
    </lineage>
</organism>
<comment type="caution">
    <text evidence="9">The sequence shown here is derived from an EMBL/GenBank/DDBJ whole genome shotgun (WGS) entry which is preliminary data.</text>
</comment>
<feature type="binding site" evidence="5">
    <location>
        <position position="394"/>
    </location>
    <ligand>
        <name>substrate</name>
    </ligand>
</feature>
<dbReference type="EMBL" id="PVTD01000007">
    <property type="protein sequence ID" value="PRY22268.1"/>
    <property type="molecule type" value="Genomic_DNA"/>
</dbReference>
<gene>
    <name evidence="9" type="ORF">CLV78_107192</name>
</gene>
<feature type="active site" description="Proton donor/acceptor" evidence="4">
    <location>
        <position position="490"/>
    </location>
</feature>
<dbReference type="InterPro" id="IPR005471">
    <property type="entry name" value="Tscrpt_reg_IclR_N"/>
</dbReference>
<dbReference type="InterPro" id="IPR005511">
    <property type="entry name" value="SMP-30"/>
</dbReference>
<comment type="similarity">
    <text evidence="1">Belongs to the SMP-30/CGR1 family.</text>
</comment>
<dbReference type="GO" id="GO:0004341">
    <property type="term" value="F:gluconolactonase activity"/>
    <property type="evidence" value="ECO:0007669"/>
    <property type="project" value="TreeGrafter"/>
</dbReference>
<feature type="binding site" evidence="5">
    <location>
        <position position="392"/>
    </location>
    <ligand>
        <name>substrate</name>
    </ligand>
</feature>
<dbReference type="Pfam" id="PF09339">
    <property type="entry name" value="HTH_IclR"/>
    <property type="match status" value="1"/>
</dbReference>
<dbReference type="InterPro" id="IPR036390">
    <property type="entry name" value="WH_DNA-bd_sf"/>
</dbReference>
<dbReference type="InterPro" id="IPR029016">
    <property type="entry name" value="GAF-like_dom_sf"/>
</dbReference>